<evidence type="ECO:0000256" key="1">
    <source>
        <dbReference type="ARBA" id="ARBA00023015"/>
    </source>
</evidence>
<proteinExistence type="inferred from homology"/>
<gene>
    <name evidence="4" type="ORF">RJ640_018513</name>
</gene>
<keyword evidence="1" id="KW-0805">Transcription regulation</keyword>
<dbReference type="PANTHER" id="PTHR31636">
    <property type="entry name" value="OSJNBA0084A10.13 PROTEIN-RELATED"/>
    <property type="match status" value="1"/>
</dbReference>
<feature type="short sequence motif" description="VHIID" evidence="3">
    <location>
        <begin position="79"/>
        <end position="83"/>
    </location>
</feature>
<sequence length="214" mass="24489">MQRIAVKAVTTLKHLHTTRNGSGLALTRAPFAGPWPLLPLREPSPSASLDITCSFHKMSNLFANRSIRYLYEASGRTTLHIIDFDIMYGLQWPSLIQSISLRLGGPQSFGLQELTCLNQVSGPALFHFSTLFDMFEATTPREDHEIMMFEHEVFARDARNVTTSEGTARIERLETYKQWQAQKNLRVGFRQLPLNPRMRKWSMLVRNHRAGSPF</sequence>
<organism evidence="4 5">
    <name type="scientific">Escallonia rubra</name>
    <dbReference type="NCBI Taxonomy" id="112253"/>
    <lineage>
        <taxon>Eukaryota</taxon>
        <taxon>Viridiplantae</taxon>
        <taxon>Streptophyta</taxon>
        <taxon>Embryophyta</taxon>
        <taxon>Tracheophyta</taxon>
        <taxon>Spermatophyta</taxon>
        <taxon>Magnoliopsida</taxon>
        <taxon>eudicotyledons</taxon>
        <taxon>Gunneridae</taxon>
        <taxon>Pentapetalae</taxon>
        <taxon>asterids</taxon>
        <taxon>campanulids</taxon>
        <taxon>Escalloniales</taxon>
        <taxon>Escalloniaceae</taxon>
        <taxon>Escallonia</taxon>
    </lineage>
</organism>
<accession>A0AA88RBI5</accession>
<dbReference type="Pfam" id="PF03514">
    <property type="entry name" value="GRAS"/>
    <property type="match status" value="2"/>
</dbReference>
<dbReference type="InterPro" id="IPR005202">
    <property type="entry name" value="TF_GRAS"/>
</dbReference>
<evidence type="ECO:0000313" key="5">
    <source>
        <dbReference type="Proteomes" id="UP001187471"/>
    </source>
</evidence>
<evidence type="ECO:0000256" key="2">
    <source>
        <dbReference type="ARBA" id="ARBA00023163"/>
    </source>
</evidence>
<comment type="caution">
    <text evidence="4">The sequence shown here is derived from an EMBL/GenBank/DDBJ whole genome shotgun (WGS) entry which is preliminary data.</text>
</comment>
<dbReference type="AlphaFoldDB" id="A0AA88RBI5"/>
<protein>
    <submittedName>
        <fullName evidence="4">Uncharacterized protein</fullName>
    </submittedName>
</protein>
<feature type="region of interest" description="SAW" evidence="3">
    <location>
        <begin position="163"/>
        <end position="214"/>
    </location>
</feature>
<dbReference type="EMBL" id="JAVXUO010001352">
    <property type="protein sequence ID" value="KAK2983168.1"/>
    <property type="molecule type" value="Genomic_DNA"/>
</dbReference>
<dbReference type="PROSITE" id="PS50985">
    <property type="entry name" value="GRAS"/>
    <property type="match status" value="1"/>
</dbReference>
<keyword evidence="2" id="KW-0804">Transcription</keyword>
<reference evidence="4" key="1">
    <citation type="submission" date="2022-12" db="EMBL/GenBank/DDBJ databases">
        <title>Draft genome assemblies for two species of Escallonia (Escalloniales).</title>
        <authorList>
            <person name="Chanderbali A."/>
            <person name="Dervinis C."/>
            <person name="Anghel I."/>
            <person name="Soltis D."/>
            <person name="Soltis P."/>
            <person name="Zapata F."/>
        </authorList>
    </citation>
    <scope>NUCLEOTIDE SEQUENCE</scope>
    <source>
        <strain evidence="4">UCBG92.1500</strain>
        <tissue evidence="4">Leaf</tissue>
    </source>
</reference>
<name>A0AA88RBI5_9ASTE</name>
<comment type="caution">
    <text evidence="3">Lacks conserved residue(s) required for the propagation of feature annotation.</text>
</comment>
<comment type="similarity">
    <text evidence="3">Belongs to the GRAS family.</text>
</comment>
<dbReference type="Proteomes" id="UP001187471">
    <property type="component" value="Unassembled WGS sequence"/>
</dbReference>
<evidence type="ECO:0000256" key="3">
    <source>
        <dbReference type="PROSITE-ProRule" id="PRU01191"/>
    </source>
</evidence>
<evidence type="ECO:0000313" key="4">
    <source>
        <dbReference type="EMBL" id="KAK2983168.1"/>
    </source>
</evidence>
<keyword evidence="5" id="KW-1185">Reference proteome</keyword>